<evidence type="ECO:0000256" key="3">
    <source>
        <dbReference type="ARBA" id="ARBA00022723"/>
    </source>
</evidence>
<dbReference type="PANTHER" id="PTHR43779">
    <property type="entry name" value="DIOXYGENASE RV0097-RELATED"/>
    <property type="match status" value="1"/>
</dbReference>
<dbReference type="GeneID" id="73347267"/>
<dbReference type="GO" id="GO:0005375">
    <property type="term" value="F:copper ion transmembrane transporter activity"/>
    <property type="evidence" value="ECO:0007669"/>
    <property type="project" value="UniProtKB-UniRule"/>
</dbReference>
<dbReference type="InterPro" id="IPR042098">
    <property type="entry name" value="TauD-like_sf"/>
</dbReference>
<dbReference type="InterPro" id="IPR007274">
    <property type="entry name" value="Cop_transporter"/>
</dbReference>
<evidence type="ECO:0000256" key="7">
    <source>
        <dbReference type="ARBA" id="ARBA00023004"/>
    </source>
</evidence>
<sequence>MDGMSMATTTTVMAATGTMSMAATTSTKAAMSGMGSSTGCKISMLWNWNVIDSCFISSQWKITSNGMFAGSCIGVILLVMVLEALRRATKEYDRYLIKAHKQQYANAGAVSPSSASADDHGKGPSGSAAAIAANVVPPFRPNVLQQAVRALIHMCQFAVAYFVMLLAMYYNGYLIICIFIGSYIGAFLFQWETIYDGPTSAASEATRIPMPNPFSSPSSSSLAQPSSLSDESRTLPGLNIWLQTIPTTFSIQTFAMAITEIHTKKLSPGFGIEAHNFPFQPDTLDQSARLIQDLVKKHGFLVIRKSGLTDETHVALARHLGELDDVKPYNKAGRINRLQYDELFDVGNIEADGSIVDPKSPRAQAGLGNALFHVDSSFNPRRAGYSMLLAHELPPQGTGGSTEFCDTRAAWDGLDEDMKAELTEKDYVACHSILHSKKLAAPEHFANIEPADYPMGRHKLVQKHEASGRMNL</sequence>
<feature type="domain" description="TauD/TfdA-like" evidence="11">
    <location>
        <begin position="263"/>
        <end position="471"/>
    </location>
</feature>
<gene>
    <name evidence="12" type="ORF">CLUP02_13317</name>
</gene>
<evidence type="ECO:0000313" key="13">
    <source>
        <dbReference type="Proteomes" id="UP000830671"/>
    </source>
</evidence>
<keyword evidence="5 9" id="KW-1133">Transmembrane helix</keyword>
<dbReference type="Pfam" id="PF04145">
    <property type="entry name" value="Ctr"/>
    <property type="match status" value="1"/>
</dbReference>
<evidence type="ECO:0000259" key="11">
    <source>
        <dbReference type="Pfam" id="PF02668"/>
    </source>
</evidence>
<evidence type="ECO:0000256" key="8">
    <source>
        <dbReference type="ARBA" id="ARBA00023136"/>
    </source>
</evidence>
<dbReference type="InterPro" id="IPR003819">
    <property type="entry name" value="TauD/TfdA-like"/>
</dbReference>
<evidence type="ECO:0000256" key="6">
    <source>
        <dbReference type="ARBA" id="ARBA00023002"/>
    </source>
</evidence>
<evidence type="ECO:0000256" key="10">
    <source>
        <dbReference type="SAM" id="MobiDB-lite"/>
    </source>
</evidence>
<keyword evidence="6" id="KW-0560">Oxidoreductase</keyword>
<dbReference type="RefSeq" id="XP_049149403.1">
    <property type="nucleotide sequence ID" value="XM_049292257.1"/>
</dbReference>
<keyword evidence="9" id="KW-0406">Ion transport</keyword>
<comment type="similarity">
    <text evidence="1">Belongs to the TfdA dioxygenase family.</text>
</comment>
<evidence type="ECO:0000313" key="12">
    <source>
        <dbReference type="EMBL" id="UQC87797.1"/>
    </source>
</evidence>
<evidence type="ECO:0000256" key="1">
    <source>
        <dbReference type="ARBA" id="ARBA00005896"/>
    </source>
</evidence>
<dbReference type="EMBL" id="CP019479">
    <property type="protein sequence ID" value="UQC87797.1"/>
    <property type="molecule type" value="Genomic_DNA"/>
</dbReference>
<protein>
    <recommendedName>
        <fullName evidence="9">Copper transport protein</fullName>
    </recommendedName>
</protein>
<organism evidence="12 13">
    <name type="scientific">Colletotrichum lupini</name>
    <dbReference type="NCBI Taxonomy" id="145971"/>
    <lineage>
        <taxon>Eukaryota</taxon>
        <taxon>Fungi</taxon>
        <taxon>Dikarya</taxon>
        <taxon>Ascomycota</taxon>
        <taxon>Pezizomycotina</taxon>
        <taxon>Sordariomycetes</taxon>
        <taxon>Hypocreomycetidae</taxon>
        <taxon>Glomerellales</taxon>
        <taxon>Glomerellaceae</taxon>
        <taxon>Colletotrichum</taxon>
        <taxon>Colletotrichum acutatum species complex</taxon>
    </lineage>
</organism>
<keyword evidence="8 9" id="KW-0472">Membrane</keyword>
<comment type="subcellular location">
    <subcellularLocation>
        <location evidence="9">Membrane</location>
        <topology evidence="9">Multi-pass membrane protein</topology>
    </subcellularLocation>
</comment>
<dbReference type="KEGG" id="clup:CLUP02_13317"/>
<evidence type="ECO:0000256" key="5">
    <source>
        <dbReference type="ARBA" id="ARBA00022989"/>
    </source>
</evidence>
<proteinExistence type="inferred from homology"/>
<dbReference type="SUPFAM" id="SSF51197">
    <property type="entry name" value="Clavaminate synthase-like"/>
    <property type="match status" value="1"/>
</dbReference>
<feature type="region of interest" description="Disordered" evidence="10">
    <location>
        <begin position="206"/>
        <end position="230"/>
    </location>
</feature>
<accession>A0A9Q8T3V6</accession>
<evidence type="ECO:0000256" key="4">
    <source>
        <dbReference type="ARBA" id="ARBA00022964"/>
    </source>
</evidence>
<dbReference type="Proteomes" id="UP000830671">
    <property type="component" value="Chromosome 7"/>
</dbReference>
<dbReference type="Pfam" id="PF02668">
    <property type="entry name" value="TauD"/>
    <property type="match status" value="1"/>
</dbReference>
<evidence type="ECO:0000256" key="2">
    <source>
        <dbReference type="ARBA" id="ARBA00022692"/>
    </source>
</evidence>
<keyword evidence="2 9" id="KW-0812">Transmembrane</keyword>
<dbReference type="AlphaFoldDB" id="A0A9Q8T3V6"/>
<dbReference type="InterPro" id="IPR051178">
    <property type="entry name" value="TfdA_dioxygenase"/>
</dbReference>
<reference evidence="12" key="1">
    <citation type="journal article" date="2021" name="Mol. Plant Microbe Interact.">
        <title>Complete Genome Sequence of the Plant-Pathogenic Fungus Colletotrichum lupini.</title>
        <authorList>
            <person name="Baroncelli R."/>
            <person name="Pensec F."/>
            <person name="Da Lio D."/>
            <person name="Boufleur T."/>
            <person name="Vicente I."/>
            <person name="Sarrocco S."/>
            <person name="Picot A."/>
            <person name="Baraldi E."/>
            <person name="Sukno S."/>
            <person name="Thon M."/>
            <person name="Le Floch G."/>
        </authorList>
    </citation>
    <scope>NUCLEOTIDE SEQUENCE</scope>
    <source>
        <strain evidence="12">IMI 504893</strain>
    </source>
</reference>
<dbReference type="GO" id="GO:0016020">
    <property type="term" value="C:membrane"/>
    <property type="evidence" value="ECO:0007669"/>
    <property type="project" value="UniProtKB-SubCell"/>
</dbReference>
<dbReference type="PANTHER" id="PTHR43779:SF3">
    <property type="entry name" value="(3R)-3-[(CARBOXYMETHYL)AMINO]FATTY ACID OXYGENASE_DECARBOXYLASE"/>
    <property type="match status" value="1"/>
</dbReference>
<comment type="similarity">
    <text evidence="9">Belongs to the copper transporter (Ctr) (TC 1.A.56) family. SLC31A subfamily.</text>
</comment>
<keyword evidence="9" id="KW-0813">Transport</keyword>
<keyword evidence="9" id="KW-0186">Copper</keyword>
<name>A0A9Q8T3V6_9PEZI</name>
<keyword evidence="9" id="KW-0187">Copper transport</keyword>
<dbReference type="GO" id="GO:0051213">
    <property type="term" value="F:dioxygenase activity"/>
    <property type="evidence" value="ECO:0007669"/>
    <property type="project" value="UniProtKB-KW"/>
</dbReference>
<keyword evidence="4" id="KW-0223">Dioxygenase</keyword>
<feature type="transmembrane region" description="Helical" evidence="9">
    <location>
        <begin position="67"/>
        <end position="85"/>
    </location>
</feature>
<dbReference type="GO" id="GO:0046872">
    <property type="term" value="F:metal ion binding"/>
    <property type="evidence" value="ECO:0007669"/>
    <property type="project" value="UniProtKB-KW"/>
</dbReference>
<keyword evidence="13" id="KW-1185">Reference proteome</keyword>
<dbReference type="Gene3D" id="3.60.130.10">
    <property type="entry name" value="Clavaminate synthase-like"/>
    <property type="match status" value="1"/>
</dbReference>
<keyword evidence="3" id="KW-0479">Metal-binding</keyword>
<feature type="compositionally biased region" description="Low complexity" evidence="10">
    <location>
        <begin position="213"/>
        <end position="229"/>
    </location>
</feature>
<evidence type="ECO:0000256" key="9">
    <source>
        <dbReference type="RuleBase" id="RU367022"/>
    </source>
</evidence>
<keyword evidence="7" id="KW-0408">Iron</keyword>